<keyword evidence="1" id="KW-1015">Disulfide bond</keyword>
<dbReference type="InterPro" id="IPR037176">
    <property type="entry name" value="Osmotin/thaumatin-like_sf"/>
</dbReference>
<accession>A0A077WVM6</accession>
<dbReference type="InterPro" id="IPR001938">
    <property type="entry name" value="Thaumatin"/>
</dbReference>
<dbReference type="Pfam" id="PF00314">
    <property type="entry name" value="Thaumatin"/>
    <property type="match status" value="1"/>
</dbReference>
<dbReference type="PANTHER" id="PTHR31013:SF2">
    <property type="entry name" value="THAUMATIN-LIKE PROTEIN"/>
    <property type="match status" value="1"/>
</dbReference>
<dbReference type="Gene3D" id="2.60.110.10">
    <property type="entry name" value="Thaumatin"/>
    <property type="match status" value="1"/>
</dbReference>
<feature type="signal peptide" evidence="3">
    <location>
        <begin position="1"/>
        <end position="19"/>
    </location>
</feature>
<protein>
    <submittedName>
        <fullName evidence="4">Uncharacterized protein</fullName>
    </submittedName>
</protein>
<feature type="chain" id="PRO_5001726461" evidence="3">
    <location>
        <begin position="20"/>
        <end position="267"/>
    </location>
</feature>
<evidence type="ECO:0000313" key="4">
    <source>
        <dbReference type="EMBL" id="CDS11345.1"/>
    </source>
</evidence>
<proteinExistence type="predicted"/>
<organism evidence="4">
    <name type="scientific">Lichtheimia ramosa</name>
    <dbReference type="NCBI Taxonomy" id="688394"/>
    <lineage>
        <taxon>Eukaryota</taxon>
        <taxon>Fungi</taxon>
        <taxon>Fungi incertae sedis</taxon>
        <taxon>Mucoromycota</taxon>
        <taxon>Mucoromycotina</taxon>
        <taxon>Mucoromycetes</taxon>
        <taxon>Mucorales</taxon>
        <taxon>Lichtheimiaceae</taxon>
        <taxon>Lichtheimia</taxon>
    </lineage>
</organism>
<dbReference type="SUPFAM" id="SSF49870">
    <property type="entry name" value="Osmotin, thaumatin-like protein"/>
    <property type="match status" value="1"/>
</dbReference>
<feature type="disulfide bond" evidence="1">
    <location>
        <begin position="217"/>
        <end position="227"/>
    </location>
</feature>
<feature type="disulfide bond" evidence="1">
    <location>
        <begin position="44"/>
        <end position="267"/>
    </location>
</feature>
<feature type="disulfide bond" evidence="1">
    <location>
        <begin position="207"/>
        <end position="216"/>
    </location>
</feature>
<feature type="region of interest" description="Disordered" evidence="2">
    <location>
        <begin position="52"/>
        <end position="127"/>
    </location>
</feature>
<reference evidence="4" key="1">
    <citation type="journal article" date="2014" name="Genome Announc.">
        <title>De novo whole-genome sequence and genome annotation of Lichtheimia ramosa.</title>
        <authorList>
            <person name="Linde J."/>
            <person name="Schwartze V."/>
            <person name="Binder U."/>
            <person name="Lass-Florl C."/>
            <person name="Voigt K."/>
            <person name="Horn F."/>
        </authorList>
    </citation>
    <scope>NUCLEOTIDE SEQUENCE</scope>
    <source>
        <strain evidence="4">JMRC FSU:6197</strain>
    </source>
</reference>
<feature type="compositionally biased region" description="Low complexity" evidence="2">
    <location>
        <begin position="106"/>
        <end position="115"/>
    </location>
</feature>
<evidence type="ECO:0000256" key="1">
    <source>
        <dbReference type="PIRSR" id="PIRSR002703-1"/>
    </source>
</evidence>
<name>A0A077WVM6_9FUNG</name>
<evidence type="ECO:0000256" key="3">
    <source>
        <dbReference type="SAM" id="SignalP"/>
    </source>
</evidence>
<gene>
    <name evidence="4" type="ORF">LRAMOSA03608</name>
</gene>
<dbReference type="EMBL" id="LK023346">
    <property type="protein sequence ID" value="CDS11345.1"/>
    <property type="molecule type" value="Genomic_DNA"/>
</dbReference>
<sequence length="267" mass="27405">MRVASILAATSLFLSAAHGFGLGFAADSGGGGGGSKKIVVSNNCKDTLRIGVSTNGQSGGGETFDLSPGSSQTITKSDHWGGRVWGAHCGDGGGSGGNNKSGGNNGTSNSGGNNKNSKRDDGGHCSGGADNPASLAEFFFKGMGGHDYYDISLVDGYNLPMTINPDKSGSGSGKYQCGSPSCDVPSCPKEYVVKDSSGKVTGCKSSCSATNSDEHCCKGKYDDPKTCKPDQQSENIKKACPDAYSFAYDDQTSTFNCAVDTYEVKFC</sequence>
<dbReference type="AlphaFoldDB" id="A0A077WVM6"/>
<dbReference type="SMART" id="SM00205">
    <property type="entry name" value="THN"/>
    <property type="match status" value="1"/>
</dbReference>
<evidence type="ECO:0000256" key="2">
    <source>
        <dbReference type="SAM" id="MobiDB-lite"/>
    </source>
</evidence>
<dbReference type="OrthoDB" id="430315at2759"/>
<feature type="compositionally biased region" description="Gly residues" evidence="2">
    <location>
        <begin position="89"/>
        <end position="105"/>
    </location>
</feature>
<feature type="disulfide bond" evidence="1">
    <location>
        <begin position="187"/>
        <end position="203"/>
    </location>
</feature>
<dbReference type="PROSITE" id="PS51367">
    <property type="entry name" value="THAUMATIN_2"/>
    <property type="match status" value="1"/>
</dbReference>
<dbReference type="PIRSF" id="PIRSF002703">
    <property type="entry name" value="Thaumatin"/>
    <property type="match status" value="1"/>
</dbReference>
<feature type="disulfide bond" evidence="1">
    <location>
        <begin position="177"/>
        <end position="240"/>
    </location>
</feature>
<dbReference type="PANTHER" id="PTHR31013">
    <property type="entry name" value="THAUMATIN FAMILY PROTEIN-RELATED"/>
    <property type="match status" value="1"/>
</dbReference>
<keyword evidence="3" id="KW-0732">Signal</keyword>